<protein>
    <recommendedName>
        <fullName evidence="9">C2H2-type domain-containing protein</fullName>
    </recommendedName>
</protein>
<feature type="region of interest" description="Disordered" evidence="8">
    <location>
        <begin position="1512"/>
        <end position="1548"/>
    </location>
</feature>
<dbReference type="PANTHER" id="PTHR24404">
    <property type="entry name" value="ZINC FINGER PROTEIN"/>
    <property type="match status" value="1"/>
</dbReference>
<sequence length="1610" mass="177995">MMRPVACIFYRCHLCRGSVTTHPTSLDLNHGDLALRPGDQKLTSAESDVQQRHSIGVAGSMPRSPYCTLLYGGIIKASNPCAVYSHFAYAHANNKTSWTLQPSLLSVCPLAESAWNSTTLELSHSFTTVAEAEPGDPNSGSSNLVLSTITESPESVTTLPGENDADSINMLSNLDHSIFYRPGSELVELWRDLECTVNDIIPLQELDFLNAKIRPVDLGRSLMLSEFCQSSFAFELEHRARLNPSPLQRLYASSETGVTPQLPAPDSPLTQTILHLAQSEVWQSHLFFTNWCQSYVTLAEPVCPGFPVNPIVIEEVEEDRASVGAEHDGGCLSTSAALDDVNSDTGDPKLIGVTSPRSNFGPPPAPQIRALYEAANLLQSLRGGRLSALFPTDCEPQRHEQTVTNKSLTPVSQITPGAPSTDECSQVLSLTTSTSANNDPPTMELPSADRVCTSESTGLLRCLLCRFRTNDPRHLSEHLTGNRPVVPTKCALCGQSICIRQPNLCAVKAHLLLHLGYFIMCPQCGFTPPAYLAPDAAELCLRVHLRFVCFHFNLLQVHVCTQCQGRSKAYHTFAHLCQHMFESHTKRVYACLWCARQTAGPNARSASAEPYQTGQTVNSRSANPMEQTEQSQAIGSDRTPGSLVHLVPAVDFLCGSQCPHCEEIFERRDSFAQHFRSAHCTSQSGVCCYRCFGSCRRLCFDLDEFRQHLTSCRCARDLYTSTFGACKPRASTTTRFPSMADRTDNNVSVAPGDPNLTCRTIANTVREHRLCFCFHCGIGARRFWSQSRVSGAHSGLLSGSGTQMGNELCDEGSHSNLAQNDDLFSDAIATTHGVDEVLSSSASSGLKEPQYDACYFPDLKALHAHEYQYHFIQNNSPIACPWCGHRLSCYRRQEIRMTLNHLKSHVNHHAFSAWCLERKRKWNKNVRDLPHCFCGAALLDSPLAIISHSSAHLLSSDPLKHFASCGICPPEQIYTGLIPNSFSSAVSSRAFASSESSQLSANVPSNIIRSLRPNSGAHIPCPLDVYRHLRFAVAPELDYYLDHALLISQPFVCPICYAQLSTRWALTEHAFTEHWGSLCYICCRTVNSTANDPTLKTGVGPMQPLSESATPTTPDAGLTTTPQPNSCSSTIDPPNLSPADRQSAASRSPLSSSEFAVDGMVSISSTTDNFWLHVFRCLLKRRALLKSARHHSDSQRLPDSKQSTHPGTPVDSLAQSTAKRRPDWRSQNSSSHRCHRLRTKSEYQFIIISTISSSYLTAVQRCNNLSSIITFLDRLANQRHAQSPSPIVIASSPDSCSPDREHSSPRSERTVTTAVDSDRTSTAATSKRRKRLIIADDETSETEPYRDEEDESRCGGKGDADSTTTRPATLDDFDQEIDVEEREDGKKRKIHICSPLSSHQSEFGGTRCSDTSKSMLCVLCGEQQTTDTWEEHALSHRNPQMSWNGLNLFEPQRIVLTQRQSKVYRCYICDRRFVTRFGCQRHLTGLHKMAKARINWDLLYDNSDSGRIVKTVTDSRRKVPRTSRSTGGHTSSHASHPTSSSKSVNPVDLDRTNHVFSEPCSSVSSELCCYQHEKESDQQLYYCTVCQIPFLSQHSLTIHRTAAHGSSSQS</sequence>
<dbReference type="InterPro" id="IPR013087">
    <property type="entry name" value="Znf_C2H2_type"/>
</dbReference>
<feature type="compositionally biased region" description="Basic and acidic residues" evidence="8">
    <location>
        <begin position="1297"/>
        <end position="1309"/>
    </location>
</feature>
<evidence type="ECO:0000259" key="9">
    <source>
        <dbReference type="PROSITE" id="PS50157"/>
    </source>
</evidence>
<dbReference type="Proteomes" id="UP000324629">
    <property type="component" value="Unassembled WGS sequence"/>
</dbReference>
<dbReference type="SMART" id="SM00355">
    <property type="entry name" value="ZnF_C2H2"/>
    <property type="match status" value="6"/>
</dbReference>
<keyword evidence="6" id="KW-0539">Nucleus</keyword>
<feature type="compositionally biased region" description="Basic and acidic residues" evidence="8">
    <location>
        <begin position="1190"/>
        <end position="1199"/>
    </location>
</feature>
<dbReference type="PANTHER" id="PTHR24404:SF114">
    <property type="entry name" value="KLUMPFUSS, ISOFORM B-RELATED"/>
    <property type="match status" value="1"/>
</dbReference>
<dbReference type="GO" id="GO:0000978">
    <property type="term" value="F:RNA polymerase II cis-regulatory region sequence-specific DNA binding"/>
    <property type="evidence" value="ECO:0007669"/>
    <property type="project" value="TreeGrafter"/>
</dbReference>
<feature type="domain" description="C2H2-type" evidence="9">
    <location>
        <begin position="656"/>
        <end position="684"/>
    </location>
</feature>
<feature type="region of interest" description="Disordered" evidence="8">
    <location>
        <begin position="1283"/>
        <end position="1385"/>
    </location>
</feature>
<keyword evidence="11" id="KW-1185">Reference proteome</keyword>
<dbReference type="EMBL" id="QNGE01000127">
    <property type="protein sequence ID" value="KAA3681791.1"/>
    <property type="molecule type" value="Genomic_DNA"/>
</dbReference>
<keyword evidence="3" id="KW-0677">Repeat</keyword>
<gene>
    <name evidence="10" type="ORF">DEA37_0013679</name>
</gene>
<evidence type="ECO:0000256" key="2">
    <source>
        <dbReference type="ARBA" id="ARBA00022723"/>
    </source>
</evidence>
<reference evidence="10 11" key="1">
    <citation type="journal article" date="2019" name="Gigascience">
        <title>Whole-genome sequence of the oriental lung fluke Paragonimus westermani.</title>
        <authorList>
            <person name="Oey H."/>
            <person name="Zakrzewski M."/>
            <person name="Narain K."/>
            <person name="Devi K.R."/>
            <person name="Agatsuma T."/>
            <person name="Nawaratna S."/>
            <person name="Gobert G.N."/>
            <person name="Jones M.K."/>
            <person name="Ragan M.A."/>
            <person name="McManus D.P."/>
            <person name="Krause L."/>
        </authorList>
    </citation>
    <scope>NUCLEOTIDE SEQUENCE [LARGE SCALE GENOMIC DNA]</scope>
    <source>
        <strain evidence="10 11">IND2009</strain>
    </source>
</reference>
<proteinExistence type="predicted"/>
<dbReference type="GO" id="GO:0008270">
    <property type="term" value="F:zinc ion binding"/>
    <property type="evidence" value="ECO:0007669"/>
    <property type="project" value="UniProtKB-KW"/>
</dbReference>
<feature type="compositionally biased region" description="Polar residues" evidence="8">
    <location>
        <begin position="1123"/>
        <end position="1132"/>
    </location>
</feature>
<dbReference type="GO" id="GO:0003700">
    <property type="term" value="F:DNA-binding transcription factor activity"/>
    <property type="evidence" value="ECO:0007669"/>
    <property type="project" value="TreeGrafter"/>
</dbReference>
<organism evidence="10 11">
    <name type="scientific">Paragonimus westermani</name>
    <dbReference type="NCBI Taxonomy" id="34504"/>
    <lineage>
        <taxon>Eukaryota</taxon>
        <taxon>Metazoa</taxon>
        <taxon>Spiralia</taxon>
        <taxon>Lophotrochozoa</taxon>
        <taxon>Platyhelminthes</taxon>
        <taxon>Trematoda</taxon>
        <taxon>Digenea</taxon>
        <taxon>Plagiorchiida</taxon>
        <taxon>Troglotremata</taxon>
        <taxon>Troglotrematidae</taxon>
        <taxon>Paragonimus</taxon>
    </lineage>
</organism>
<keyword evidence="5" id="KW-0862">Zinc</keyword>
<comment type="subcellular location">
    <subcellularLocation>
        <location evidence="1">Nucleus</location>
    </subcellularLocation>
</comment>
<feature type="compositionally biased region" description="Low complexity" evidence="8">
    <location>
        <begin position="1522"/>
        <end position="1543"/>
    </location>
</feature>
<dbReference type="GO" id="GO:0005634">
    <property type="term" value="C:nucleus"/>
    <property type="evidence" value="ECO:0007669"/>
    <property type="project" value="UniProtKB-SubCell"/>
</dbReference>
<keyword evidence="4 7" id="KW-0863">Zinc-finger</keyword>
<feature type="compositionally biased region" description="Low complexity" evidence="8">
    <location>
        <begin position="1110"/>
        <end position="1122"/>
    </location>
</feature>
<dbReference type="PROSITE" id="PS50157">
    <property type="entry name" value="ZINC_FINGER_C2H2_2"/>
    <property type="match status" value="2"/>
</dbReference>
<evidence type="ECO:0000256" key="1">
    <source>
        <dbReference type="ARBA" id="ARBA00004123"/>
    </source>
</evidence>
<feature type="compositionally biased region" description="Polar residues" evidence="8">
    <location>
        <begin position="610"/>
        <end position="634"/>
    </location>
</feature>
<evidence type="ECO:0000256" key="4">
    <source>
        <dbReference type="ARBA" id="ARBA00022771"/>
    </source>
</evidence>
<comment type="caution">
    <text evidence="10">The sequence shown here is derived from an EMBL/GenBank/DDBJ whole genome shotgun (WGS) entry which is preliminary data.</text>
</comment>
<evidence type="ECO:0000256" key="3">
    <source>
        <dbReference type="ARBA" id="ARBA00022737"/>
    </source>
</evidence>
<feature type="region of interest" description="Disordered" evidence="8">
    <location>
        <begin position="1094"/>
        <end position="1151"/>
    </location>
</feature>
<name>A0A5J4P1U5_9TREM</name>
<evidence type="ECO:0000256" key="8">
    <source>
        <dbReference type="SAM" id="MobiDB-lite"/>
    </source>
</evidence>
<feature type="compositionally biased region" description="Acidic residues" evidence="8">
    <location>
        <begin position="1371"/>
        <end position="1382"/>
    </location>
</feature>
<dbReference type="GO" id="GO:0006357">
    <property type="term" value="P:regulation of transcription by RNA polymerase II"/>
    <property type="evidence" value="ECO:0007669"/>
    <property type="project" value="TreeGrafter"/>
</dbReference>
<feature type="compositionally biased region" description="Polar residues" evidence="8">
    <location>
        <begin position="1310"/>
        <end position="1325"/>
    </location>
</feature>
<accession>A0A5J4P1U5</accession>
<dbReference type="PROSITE" id="PS00028">
    <property type="entry name" value="ZINC_FINGER_C2H2_1"/>
    <property type="match status" value="3"/>
</dbReference>
<keyword evidence="2" id="KW-0479">Metal-binding</keyword>
<evidence type="ECO:0000256" key="6">
    <source>
        <dbReference type="ARBA" id="ARBA00023242"/>
    </source>
</evidence>
<evidence type="ECO:0000313" key="11">
    <source>
        <dbReference type="Proteomes" id="UP000324629"/>
    </source>
</evidence>
<feature type="domain" description="C2H2-type" evidence="9">
    <location>
        <begin position="1464"/>
        <end position="1492"/>
    </location>
</feature>
<feature type="region of interest" description="Disordered" evidence="8">
    <location>
        <begin position="1189"/>
        <end position="1233"/>
    </location>
</feature>
<evidence type="ECO:0000313" key="10">
    <source>
        <dbReference type="EMBL" id="KAA3681791.1"/>
    </source>
</evidence>
<evidence type="ECO:0000256" key="7">
    <source>
        <dbReference type="PROSITE-ProRule" id="PRU00042"/>
    </source>
</evidence>
<dbReference type="InterPro" id="IPR050589">
    <property type="entry name" value="Ikaros_C2H2-ZF"/>
</dbReference>
<feature type="region of interest" description="Disordered" evidence="8">
    <location>
        <begin position="603"/>
        <end position="637"/>
    </location>
</feature>
<feature type="compositionally biased region" description="Acidic residues" evidence="8">
    <location>
        <begin position="1335"/>
        <end position="1351"/>
    </location>
</feature>
<evidence type="ECO:0000256" key="5">
    <source>
        <dbReference type="ARBA" id="ARBA00022833"/>
    </source>
</evidence>